<accession>A0A8K2ANC0</accession>
<feature type="transmembrane region" description="Helical" evidence="1">
    <location>
        <begin position="80"/>
        <end position="101"/>
    </location>
</feature>
<gene>
    <name evidence="2" type="ORF">GS597_02200</name>
</gene>
<dbReference type="AlphaFoldDB" id="A0A8K2ANC0"/>
<dbReference type="EMBL" id="WVIC01000003">
    <property type="protein sequence ID" value="NCJ05343.1"/>
    <property type="molecule type" value="Genomic_DNA"/>
</dbReference>
<evidence type="ECO:0000313" key="2">
    <source>
        <dbReference type="EMBL" id="NCJ05343.1"/>
    </source>
</evidence>
<name>A0A8K2ANC0_9CYAN</name>
<sequence>MTQATDSEIREIRDLILGMDKKIDSLDKRLEVSQARNDERFNSIDKRFTALNTQLSDFKKTTDTQLADIRTQLRSQDNRLWTFVTALILALVGLLSKLAFFPEL</sequence>
<organism evidence="2 3">
    <name type="scientific">Petrachloros mirabilis ULC683</name>
    <dbReference type="NCBI Taxonomy" id="2781853"/>
    <lineage>
        <taxon>Bacteria</taxon>
        <taxon>Bacillati</taxon>
        <taxon>Cyanobacteriota</taxon>
        <taxon>Cyanophyceae</taxon>
        <taxon>Synechococcales</taxon>
        <taxon>Petrachlorosaceae</taxon>
        <taxon>Petrachloros</taxon>
        <taxon>Petrachloros mirabilis</taxon>
    </lineage>
</organism>
<evidence type="ECO:0000256" key="1">
    <source>
        <dbReference type="SAM" id="Phobius"/>
    </source>
</evidence>
<proteinExistence type="predicted"/>
<reference evidence="2" key="1">
    <citation type="submission" date="2019-12" db="EMBL/GenBank/DDBJ databases">
        <title>High-Quality draft genome sequences of three cyanobacteria isolated from the limestone walls of the Old Cathedral of Coimbra.</title>
        <authorList>
            <person name="Tiago I."/>
            <person name="Soares F."/>
            <person name="Portugal A."/>
        </authorList>
    </citation>
    <scope>NUCLEOTIDE SEQUENCE [LARGE SCALE GENOMIC DNA]</scope>
    <source>
        <strain evidence="2">C</strain>
    </source>
</reference>
<keyword evidence="1" id="KW-0472">Membrane</keyword>
<keyword evidence="3" id="KW-1185">Reference proteome</keyword>
<dbReference type="RefSeq" id="WP_161823819.1">
    <property type="nucleotide sequence ID" value="NZ_WVIC01000003.1"/>
</dbReference>
<evidence type="ECO:0000313" key="3">
    <source>
        <dbReference type="Proteomes" id="UP000607397"/>
    </source>
</evidence>
<keyword evidence="1" id="KW-1133">Transmembrane helix</keyword>
<protein>
    <submittedName>
        <fullName evidence="2">Uncharacterized protein</fullName>
    </submittedName>
</protein>
<dbReference type="Proteomes" id="UP000607397">
    <property type="component" value="Unassembled WGS sequence"/>
</dbReference>
<keyword evidence="1" id="KW-0812">Transmembrane</keyword>
<comment type="caution">
    <text evidence="2">The sequence shown here is derived from an EMBL/GenBank/DDBJ whole genome shotgun (WGS) entry which is preliminary data.</text>
</comment>
<dbReference type="Gene3D" id="3.90.20.10">
    <property type="match status" value="1"/>
</dbReference>